<organism evidence="1 2">
    <name type="scientific">Listeria cossartiae subsp. cayugensis</name>
    <dbReference type="NCBI Taxonomy" id="2713505"/>
    <lineage>
        <taxon>Bacteria</taxon>
        <taxon>Bacillati</taxon>
        <taxon>Bacillota</taxon>
        <taxon>Bacilli</taxon>
        <taxon>Bacillales</taxon>
        <taxon>Listeriaceae</taxon>
        <taxon>Listeria</taxon>
        <taxon>Listeria cossartiae</taxon>
    </lineage>
</organism>
<dbReference type="EMBL" id="JAARZC010000007">
    <property type="protein sequence ID" value="MBC2251110.1"/>
    <property type="molecule type" value="Genomic_DNA"/>
</dbReference>
<protein>
    <submittedName>
        <fullName evidence="1">Uncharacterized protein</fullName>
    </submittedName>
</protein>
<evidence type="ECO:0000313" key="2">
    <source>
        <dbReference type="Proteomes" id="UP000559864"/>
    </source>
</evidence>
<comment type="caution">
    <text evidence="1">The sequence shown here is derived from an EMBL/GenBank/DDBJ whole genome shotgun (WGS) entry which is preliminary data.</text>
</comment>
<accession>A0A7X0ZEY0</accession>
<dbReference type="AlphaFoldDB" id="A0A7X0ZEY0"/>
<proteinExistence type="predicted"/>
<reference evidence="1 2" key="1">
    <citation type="submission" date="2020-03" db="EMBL/GenBank/DDBJ databases">
        <title>Soil Listeria distribution.</title>
        <authorList>
            <person name="Liao J."/>
            <person name="Wiedmann M."/>
        </authorList>
    </citation>
    <scope>NUCLEOTIDE SEQUENCE [LARGE SCALE GENOMIC DNA]</scope>
    <source>
        <strain evidence="1 2">FSL L7-0123</strain>
    </source>
</reference>
<dbReference type="RefSeq" id="WP_185605304.1">
    <property type="nucleotide sequence ID" value="NZ_JAARZC010000007.1"/>
</dbReference>
<name>A0A7X0ZEY0_9LIST</name>
<dbReference type="Proteomes" id="UP000559864">
    <property type="component" value="Unassembled WGS sequence"/>
</dbReference>
<sequence>MNSTNFMLFEEDRLHQFVEAAGHHFTEDIQEAMFLWPNGDMTSSNEYGIRGDDHNVLGSYFEYLDKNEIFEMSRHEMLEVAASTVGTVLLSPESQTASIAENQTMTKEQQEILGNSSYQIEYFTEGISQNQGLKKLDLDELTMNSTNYILFDEEELNQFVYDNGHHFTKDADEAMFLWPNGEMTSSNEAGVRGDSHNVLSSYFEYLDNDEVLDLKGNELFEVAAATSGTIIMTPETQTALIAKNQTMTSEQEAVLENSSYSLAYFSNGVSQNDALEKLDLDQKQVEDLKDKGHNQGINH</sequence>
<evidence type="ECO:0000313" key="1">
    <source>
        <dbReference type="EMBL" id="MBC2251110.1"/>
    </source>
</evidence>
<gene>
    <name evidence="1" type="ORF">HCB49_14035</name>
</gene>